<evidence type="ECO:0000313" key="1">
    <source>
        <dbReference type="EMBL" id="GFD60111.1"/>
    </source>
</evidence>
<feature type="non-terminal residue" evidence="1">
    <location>
        <position position="81"/>
    </location>
</feature>
<gene>
    <name evidence="1" type="ORF">Tci_932080</name>
</gene>
<dbReference type="AlphaFoldDB" id="A0A699XT67"/>
<organism evidence="1">
    <name type="scientific">Tanacetum cinerariifolium</name>
    <name type="common">Dalmatian daisy</name>
    <name type="synonym">Chrysanthemum cinerariifolium</name>
    <dbReference type="NCBI Taxonomy" id="118510"/>
    <lineage>
        <taxon>Eukaryota</taxon>
        <taxon>Viridiplantae</taxon>
        <taxon>Streptophyta</taxon>
        <taxon>Embryophyta</taxon>
        <taxon>Tracheophyta</taxon>
        <taxon>Spermatophyta</taxon>
        <taxon>Magnoliopsida</taxon>
        <taxon>eudicotyledons</taxon>
        <taxon>Gunneridae</taxon>
        <taxon>Pentapetalae</taxon>
        <taxon>asterids</taxon>
        <taxon>campanulids</taxon>
        <taxon>Asterales</taxon>
        <taxon>Asteraceae</taxon>
        <taxon>Asteroideae</taxon>
        <taxon>Anthemideae</taxon>
        <taxon>Anthemidinae</taxon>
        <taxon>Tanacetum</taxon>
    </lineage>
</organism>
<protein>
    <submittedName>
        <fullName evidence="1">Uncharacterized protein</fullName>
    </submittedName>
</protein>
<accession>A0A699XT67</accession>
<comment type="caution">
    <text evidence="1">The sequence shown here is derived from an EMBL/GenBank/DDBJ whole genome shotgun (WGS) entry which is preliminary data.</text>
</comment>
<feature type="non-terminal residue" evidence="1">
    <location>
        <position position="1"/>
    </location>
</feature>
<name>A0A699XT67_TANCI</name>
<reference evidence="1" key="1">
    <citation type="journal article" date="2019" name="Sci. Rep.">
        <title>Draft genome of Tanacetum cinerariifolium, the natural source of mosquito coil.</title>
        <authorList>
            <person name="Yamashiro T."/>
            <person name="Shiraishi A."/>
            <person name="Satake H."/>
            <person name="Nakayama K."/>
        </authorList>
    </citation>
    <scope>NUCLEOTIDE SEQUENCE</scope>
</reference>
<sequence length="81" mass="8914">AVERRVDVEQVDGAEAQHQGVARWRVVVEAFEGIEAQLNVAGAFDQTVDVERGLEWSFEHHCHVEACRAGDGFQPGRQVAG</sequence>
<proteinExistence type="predicted"/>
<dbReference type="EMBL" id="BKCJ011873612">
    <property type="protein sequence ID" value="GFD60111.1"/>
    <property type="molecule type" value="Genomic_DNA"/>
</dbReference>